<evidence type="ECO:0000313" key="2">
    <source>
        <dbReference type="Proteomes" id="UP000799754"/>
    </source>
</evidence>
<gene>
    <name evidence="1" type="ORF">BU25DRAFT_481306</name>
</gene>
<name>A0ACB6RJ25_9PLEO</name>
<dbReference type="Proteomes" id="UP000799754">
    <property type="component" value="Unassembled WGS sequence"/>
</dbReference>
<evidence type="ECO:0000313" key="1">
    <source>
        <dbReference type="EMBL" id="KAF2621996.1"/>
    </source>
</evidence>
<comment type="caution">
    <text evidence="1">The sequence shown here is derived from an EMBL/GenBank/DDBJ whole genome shotgun (WGS) entry which is preliminary data.</text>
</comment>
<sequence>MGERGMYVKEHVNWMVTAEVESTFLHPSFSPLNITSLEANETDEKPENPTVVPAELWTRVRLTLLIRHPALTFPSALRTAVDNEGLEKVLREESKVVMRCECTVDWHVLLYRFLGSFHPPSGSKGKISAESIILEASQLQDSVFVRR</sequence>
<dbReference type="EMBL" id="MU006749">
    <property type="protein sequence ID" value="KAF2621996.1"/>
    <property type="molecule type" value="Genomic_DNA"/>
</dbReference>
<reference evidence="1" key="1">
    <citation type="journal article" date="2020" name="Stud. Mycol.">
        <title>101 Dothideomycetes genomes: a test case for predicting lifestyles and emergence of pathogens.</title>
        <authorList>
            <person name="Haridas S."/>
            <person name="Albert R."/>
            <person name="Binder M."/>
            <person name="Bloem J."/>
            <person name="Labutti K."/>
            <person name="Salamov A."/>
            <person name="Andreopoulos B."/>
            <person name="Baker S."/>
            <person name="Barry K."/>
            <person name="Bills G."/>
            <person name="Bluhm B."/>
            <person name="Cannon C."/>
            <person name="Castanera R."/>
            <person name="Culley D."/>
            <person name="Daum C."/>
            <person name="Ezra D."/>
            <person name="Gonzalez J."/>
            <person name="Henrissat B."/>
            <person name="Kuo A."/>
            <person name="Liang C."/>
            <person name="Lipzen A."/>
            <person name="Lutzoni F."/>
            <person name="Magnuson J."/>
            <person name="Mondo S."/>
            <person name="Nolan M."/>
            <person name="Ohm R."/>
            <person name="Pangilinan J."/>
            <person name="Park H.-J."/>
            <person name="Ramirez L."/>
            <person name="Alfaro M."/>
            <person name="Sun H."/>
            <person name="Tritt A."/>
            <person name="Yoshinaga Y."/>
            <person name="Zwiers L.-H."/>
            <person name="Turgeon B."/>
            <person name="Goodwin S."/>
            <person name="Spatafora J."/>
            <person name="Crous P."/>
            <person name="Grigoriev I."/>
        </authorList>
    </citation>
    <scope>NUCLEOTIDE SEQUENCE</scope>
    <source>
        <strain evidence="1">CBS 525.71</strain>
    </source>
</reference>
<proteinExistence type="predicted"/>
<keyword evidence="2" id="KW-1185">Reference proteome</keyword>
<protein>
    <submittedName>
        <fullName evidence="1">Uncharacterized protein</fullName>
    </submittedName>
</protein>
<organism evidence="1 2">
    <name type="scientific">Macroventuria anomochaeta</name>
    <dbReference type="NCBI Taxonomy" id="301207"/>
    <lineage>
        <taxon>Eukaryota</taxon>
        <taxon>Fungi</taxon>
        <taxon>Dikarya</taxon>
        <taxon>Ascomycota</taxon>
        <taxon>Pezizomycotina</taxon>
        <taxon>Dothideomycetes</taxon>
        <taxon>Pleosporomycetidae</taxon>
        <taxon>Pleosporales</taxon>
        <taxon>Pleosporineae</taxon>
        <taxon>Didymellaceae</taxon>
        <taxon>Macroventuria</taxon>
    </lineage>
</organism>
<accession>A0ACB6RJ25</accession>